<dbReference type="SUPFAM" id="SSF102400">
    <property type="entry name" value="DNA polymerase III chi subunit"/>
    <property type="match status" value="1"/>
</dbReference>
<reference evidence="1 2" key="1">
    <citation type="submission" date="2018-05" db="EMBL/GenBank/DDBJ databases">
        <title>Abyssibacter profundi OUC007T gen. nov., sp. nov, a marine bacterium isolated from seawater of the Mariana Trench.</title>
        <authorList>
            <person name="Zhou S."/>
        </authorList>
    </citation>
    <scope>NUCLEOTIDE SEQUENCE [LARGE SCALE GENOMIC DNA]</scope>
    <source>
        <strain evidence="1 2">OUC007</strain>
    </source>
</reference>
<dbReference type="InterPro" id="IPR036768">
    <property type="entry name" value="PolIII_chi_sf"/>
</dbReference>
<organism evidence="1 2">
    <name type="scientific">Abyssibacter profundi</name>
    <dbReference type="NCBI Taxonomy" id="2182787"/>
    <lineage>
        <taxon>Bacteria</taxon>
        <taxon>Pseudomonadati</taxon>
        <taxon>Pseudomonadota</taxon>
        <taxon>Gammaproteobacteria</taxon>
        <taxon>Chromatiales</taxon>
        <taxon>Oceanococcaceae</taxon>
        <taxon>Abyssibacter</taxon>
    </lineage>
</organism>
<comment type="caution">
    <text evidence="1">The sequence shown here is derived from an EMBL/GenBank/DDBJ whole genome shotgun (WGS) entry which is preliminary data.</text>
</comment>
<dbReference type="GO" id="GO:0003887">
    <property type="term" value="F:DNA-directed DNA polymerase activity"/>
    <property type="evidence" value="ECO:0007669"/>
    <property type="project" value="InterPro"/>
</dbReference>
<name>A0A363UNR6_9GAMM</name>
<evidence type="ECO:0000313" key="2">
    <source>
        <dbReference type="Proteomes" id="UP000251800"/>
    </source>
</evidence>
<accession>A0A363UNR6</accession>
<dbReference type="Proteomes" id="UP000251800">
    <property type="component" value="Unassembled WGS sequence"/>
</dbReference>
<dbReference type="GO" id="GO:0006260">
    <property type="term" value="P:DNA replication"/>
    <property type="evidence" value="ECO:0007669"/>
    <property type="project" value="InterPro"/>
</dbReference>
<keyword evidence="2" id="KW-1185">Reference proteome</keyword>
<protein>
    <submittedName>
        <fullName evidence="1">DNA polymerase III subunit chi</fullName>
    </submittedName>
</protein>
<dbReference type="Pfam" id="PF04364">
    <property type="entry name" value="DNA_pol3_chi"/>
    <property type="match status" value="1"/>
</dbReference>
<dbReference type="Gene3D" id="3.40.50.10110">
    <property type="entry name" value="DNA polymerase III subunit chi"/>
    <property type="match status" value="1"/>
</dbReference>
<dbReference type="OrthoDB" id="5297568at2"/>
<sequence>MTRIGFYILRASEPHAFVCRLCQQLLRRGQQVYVHAMDAQQVRRIDEALWTERPESFIPHDVLGAGEDAQTPILIGQTEPPEHHADILINLAPDVPLFFSRFARVAEIIPSHDSLKAAGRTRFQFYRDRGYQLDTYQDVDG</sequence>
<dbReference type="AlphaFoldDB" id="A0A363UNR6"/>
<dbReference type="PANTHER" id="PTHR38767:SF1">
    <property type="entry name" value="DNA POLYMERASE III SUBUNIT CHI"/>
    <property type="match status" value="1"/>
</dbReference>
<dbReference type="EMBL" id="QEQK01000003">
    <property type="protein sequence ID" value="PWN57096.1"/>
    <property type="molecule type" value="Genomic_DNA"/>
</dbReference>
<dbReference type="GO" id="GO:0003677">
    <property type="term" value="F:DNA binding"/>
    <property type="evidence" value="ECO:0007669"/>
    <property type="project" value="InterPro"/>
</dbReference>
<gene>
    <name evidence="1" type="ORF">DEH80_03960</name>
</gene>
<proteinExistence type="predicted"/>
<dbReference type="InterPro" id="IPR007459">
    <property type="entry name" value="DNA_pol3_chi"/>
</dbReference>
<evidence type="ECO:0000313" key="1">
    <source>
        <dbReference type="EMBL" id="PWN57096.1"/>
    </source>
</evidence>
<dbReference type="PANTHER" id="PTHR38767">
    <property type="entry name" value="DNA POLYMERASE III SUBUNIT CHI"/>
    <property type="match status" value="1"/>
</dbReference>
<dbReference type="GO" id="GO:0032298">
    <property type="term" value="P:positive regulation of DNA-templated DNA replication initiation"/>
    <property type="evidence" value="ECO:0007669"/>
    <property type="project" value="TreeGrafter"/>
</dbReference>